<proteinExistence type="predicted"/>
<dbReference type="AlphaFoldDB" id="A0A1E7WP87"/>
<reference evidence="2" key="1">
    <citation type="journal article" date="2016" name="Front. Microbiol.">
        <title>Molecular Keys to the Janthinobacterium and Duganella spp. Interaction with the Plant Pathogen Fusarium graminearum.</title>
        <authorList>
            <person name="Haack F.S."/>
            <person name="Poehlein A."/>
            <person name="Kroger C."/>
            <person name="Voigt C.A."/>
            <person name="Piepenbring M."/>
            <person name="Bode H.B."/>
            <person name="Daniel R."/>
            <person name="Schafer W."/>
            <person name="Streit W.R."/>
        </authorList>
    </citation>
    <scope>NUCLEOTIDE SEQUENCE [LARGE SCALE GENOMIC DNA]</scope>
    <source>
        <strain evidence="2">T54</strain>
    </source>
</reference>
<dbReference type="EMBL" id="LROM01000081">
    <property type="protein sequence ID" value="OFA00968.1"/>
    <property type="molecule type" value="Genomic_DNA"/>
</dbReference>
<accession>A0A1E7WP87</accession>
<name>A0A1E7WP87_9BURK</name>
<sequence>MHHGRHRDQRECVRGAVAHLAVHMAAAERLGQRHGGDQFRRAQVGVQVGRSAGQAIEVGDGNGPVGAVRVDRFHHRVQQPHGHGHVARVRGDAGVALAHDGVATGKSAEGGATGAWRTLVAGLVGIVEIWTAGALQQVAGRGGLVAQLRAGAGQQGPRQHAVIAPHGGIGRQVGIAHQGADAQAALGRGFDAVQAQAVDVHQVGRRFDLELHQVEQVGAACNEARAGSAGRDGCRFGNCGGALIGKGSHERLPATSVMASMMLE</sequence>
<keyword evidence="2" id="KW-1185">Reference proteome</keyword>
<evidence type="ECO:0000313" key="1">
    <source>
        <dbReference type="EMBL" id="OFA00968.1"/>
    </source>
</evidence>
<organism evidence="1 2">
    <name type="scientific">Duganella phyllosphaerae</name>
    <dbReference type="NCBI Taxonomy" id="762836"/>
    <lineage>
        <taxon>Bacteria</taxon>
        <taxon>Pseudomonadati</taxon>
        <taxon>Pseudomonadota</taxon>
        <taxon>Betaproteobacteria</taxon>
        <taxon>Burkholderiales</taxon>
        <taxon>Oxalobacteraceae</taxon>
        <taxon>Telluria group</taxon>
        <taxon>Duganella</taxon>
    </lineage>
</organism>
<gene>
    <name evidence="1" type="ORF">DUPY_22520</name>
</gene>
<dbReference type="Proteomes" id="UP000175989">
    <property type="component" value="Unassembled WGS sequence"/>
</dbReference>
<comment type="caution">
    <text evidence="1">The sequence shown here is derived from an EMBL/GenBank/DDBJ whole genome shotgun (WGS) entry which is preliminary data.</text>
</comment>
<evidence type="ECO:0000313" key="2">
    <source>
        <dbReference type="Proteomes" id="UP000175989"/>
    </source>
</evidence>
<protein>
    <submittedName>
        <fullName evidence="1">Uncharacterized protein</fullName>
    </submittedName>
</protein>